<sequence>MANYKPVAKYILAASTHQGTIFPANLSTVPWSMLILLGTARHNASILPSGGVLVWENHTTASGYTPNHETFGDVHGRYGVTVRSDVDLVIKYFGK</sequence>
<dbReference type="Proteomes" id="UP000199701">
    <property type="component" value="Unassembled WGS sequence"/>
</dbReference>
<evidence type="ECO:0000313" key="1">
    <source>
        <dbReference type="EMBL" id="SEW23208.1"/>
    </source>
</evidence>
<gene>
    <name evidence="1" type="ORF">SAMN05421659_10784</name>
</gene>
<proteinExistence type="predicted"/>
<organism evidence="1 2">
    <name type="scientific">[Clostridium] fimetarium</name>
    <dbReference type="NCBI Taxonomy" id="99656"/>
    <lineage>
        <taxon>Bacteria</taxon>
        <taxon>Bacillati</taxon>
        <taxon>Bacillota</taxon>
        <taxon>Clostridia</taxon>
        <taxon>Lachnospirales</taxon>
        <taxon>Lachnospiraceae</taxon>
    </lineage>
</organism>
<reference evidence="1 2" key="1">
    <citation type="submission" date="2016-10" db="EMBL/GenBank/DDBJ databases">
        <authorList>
            <person name="de Groot N.N."/>
        </authorList>
    </citation>
    <scope>NUCLEOTIDE SEQUENCE [LARGE SCALE GENOMIC DNA]</scope>
    <source>
        <strain evidence="1 2">DSM 9179</strain>
    </source>
</reference>
<evidence type="ECO:0000313" key="2">
    <source>
        <dbReference type="Proteomes" id="UP000199701"/>
    </source>
</evidence>
<keyword evidence="2" id="KW-1185">Reference proteome</keyword>
<protein>
    <submittedName>
        <fullName evidence="1">Uncharacterized protein</fullName>
    </submittedName>
</protein>
<dbReference type="STRING" id="99656.SAMN05421659_10784"/>
<dbReference type="AlphaFoldDB" id="A0A1I0Q8C4"/>
<dbReference type="RefSeq" id="WP_092453650.1">
    <property type="nucleotide sequence ID" value="NZ_FOJI01000007.1"/>
</dbReference>
<dbReference type="EMBL" id="FOJI01000007">
    <property type="protein sequence ID" value="SEW23208.1"/>
    <property type="molecule type" value="Genomic_DNA"/>
</dbReference>
<dbReference type="OrthoDB" id="1911238at2"/>
<accession>A0A1I0Q8C4</accession>
<name>A0A1I0Q8C4_9FIRM</name>